<keyword evidence="2" id="KW-0808">Transferase</keyword>
<evidence type="ECO:0000256" key="7">
    <source>
        <dbReference type="ARBA" id="ARBA00023118"/>
    </source>
</evidence>
<protein>
    <recommendedName>
        <fullName evidence="1">RNA-directed DNA polymerase</fullName>
        <ecNumber evidence="1">2.7.7.49</ecNumber>
    </recommendedName>
</protein>
<evidence type="ECO:0000256" key="4">
    <source>
        <dbReference type="ARBA" id="ARBA00022723"/>
    </source>
</evidence>
<keyword evidence="3" id="KW-0548">Nucleotidyltransferase</keyword>
<dbReference type="EC" id="2.7.7.49" evidence="1"/>
<keyword evidence="4" id="KW-0479">Metal-binding</keyword>
<evidence type="ECO:0000256" key="9">
    <source>
        <dbReference type="ARBA" id="ARBA00048173"/>
    </source>
</evidence>
<name>A0ABY7VGG8_9GAMM</name>
<evidence type="ECO:0000313" key="12">
    <source>
        <dbReference type="Proteomes" id="UP001215231"/>
    </source>
</evidence>
<dbReference type="PROSITE" id="PS50878">
    <property type="entry name" value="RT_POL"/>
    <property type="match status" value="1"/>
</dbReference>
<dbReference type="RefSeq" id="WP_274052851.1">
    <property type="nucleotide sequence ID" value="NZ_CP059693.1"/>
</dbReference>
<sequence>MNIEALLMDELIISKSELYRFAKTAPHRYKKYKIAKRNGVGTRDIAQPSKQVKYFQRLIVHELEARLPVHLVATAYKKGVGIKENALMHLDHKYMLKMDFENFFPSIQPSFLFGVCDVLNLDLSPNDKELISNFLFYKLRKNSPLRLSIGAPSSPFISNVVMFLFDSSIVEYCKGRNITYTRYADDLTFSTNVKDSLYEIPNIIKKELIINTYKNIRINKNKTVFTSKAKNRHVTGVTLTNDDLLSIGRKRKRLISSMVHKFKQGRLDKERIYELKGLLSFANHIEPIFIFRLRGKYGDCAIDSLI</sequence>
<dbReference type="PRINTS" id="PR00866">
    <property type="entry name" value="RNADNAPOLMS"/>
</dbReference>
<dbReference type="CDD" id="cd03487">
    <property type="entry name" value="RT_Bac_retron_II"/>
    <property type="match status" value="1"/>
</dbReference>
<dbReference type="SUPFAM" id="SSF56672">
    <property type="entry name" value="DNA/RNA polymerases"/>
    <property type="match status" value="1"/>
</dbReference>
<comment type="catalytic activity">
    <reaction evidence="9">
        <text>DNA(n) + a 2'-deoxyribonucleoside 5'-triphosphate = DNA(n+1) + diphosphate</text>
        <dbReference type="Rhea" id="RHEA:22508"/>
        <dbReference type="Rhea" id="RHEA-COMP:17339"/>
        <dbReference type="Rhea" id="RHEA-COMP:17340"/>
        <dbReference type="ChEBI" id="CHEBI:33019"/>
        <dbReference type="ChEBI" id="CHEBI:61560"/>
        <dbReference type="ChEBI" id="CHEBI:173112"/>
        <dbReference type="EC" id="2.7.7.49"/>
    </reaction>
</comment>
<keyword evidence="7" id="KW-0051">Antiviral defense</keyword>
<evidence type="ECO:0000313" key="11">
    <source>
        <dbReference type="EMBL" id="WDE12570.1"/>
    </source>
</evidence>
<evidence type="ECO:0000256" key="6">
    <source>
        <dbReference type="ARBA" id="ARBA00022918"/>
    </source>
</evidence>
<gene>
    <name evidence="11" type="ORF">H3N35_03575</name>
</gene>
<evidence type="ECO:0000259" key="10">
    <source>
        <dbReference type="PROSITE" id="PS50878"/>
    </source>
</evidence>
<feature type="domain" description="Reverse transcriptase" evidence="10">
    <location>
        <begin position="15"/>
        <end position="239"/>
    </location>
</feature>
<dbReference type="EMBL" id="CP059693">
    <property type="protein sequence ID" value="WDE12570.1"/>
    <property type="molecule type" value="Genomic_DNA"/>
</dbReference>
<dbReference type="InterPro" id="IPR000123">
    <property type="entry name" value="Reverse_transcriptase_msDNA"/>
</dbReference>
<evidence type="ECO:0000256" key="3">
    <source>
        <dbReference type="ARBA" id="ARBA00022695"/>
    </source>
</evidence>
<evidence type="ECO:0000256" key="1">
    <source>
        <dbReference type="ARBA" id="ARBA00012493"/>
    </source>
</evidence>
<dbReference type="Pfam" id="PF00078">
    <property type="entry name" value="RVT_1"/>
    <property type="match status" value="1"/>
</dbReference>
<proteinExistence type="inferred from homology"/>
<dbReference type="PANTHER" id="PTHR34047">
    <property type="entry name" value="NUCLEAR INTRON MATURASE 1, MITOCHONDRIAL-RELATED"/>
    <property type="match status" value="1"/>
</dbReference>
<accession>A0ABY7VGG8</accession>
<dbReference type="InterPro" id="IPR043502">
    <property type="entry name" value="DNA/RNA_pol_sf"/>
</dbReference>
<dbReference type="NCBIfam" id="NF038233">
    <property type="entry name" value="retron_St85_RT"/>
    <property type="match status" value="1"/>
</dbReference>
<organism evidence="11 12">
    <name type="scientific">Thalassomonas haliotis</name>
    <dbReference type="NCBI Taxonomy" id="485448"/>
    <lineage>
        <taxon>Bacteria</taxon>
        <taxon>Pseudomonadati</taxon>
        <taxon>Pseudomonadota</taxon>
        <taxon>Gammaproteobacteria</taxon>
        <taxon>Alteromonadales</taxon>
        <taxon>Colwelliaceae</taxon>
        <taxon>Thalassomonas</taxon>
    </lineage>
</organism>
<evidence type="ECO:0000256" key="2">
    <source>
        <dbReference type="ARBA" id="ARBA00022679"/>
    </source>
</evidence>
<keyword evidence="6 11" id="KW-0695">RNA-directed DNA polymerase</keyword>
<dbReference type="GO" id="GO:0003964">
    <property type="term" value="F:RNA-directed DNA polymerase activity"/>
    <property type="evidence" value="ECO:0007669"/>
    <property type="project" value="UniProtKB-KW"/>
</dbReference>
<evidence type="ECO:0000256" key="5">
    <source>
        <dbReference type="ARBA" id="ARBA00022842"/>
    </source>
</evidence>
<evidence type="ECO:0000256" key="8">
    <source>
        <dbReference type="ARBA" id="ARBA00034120"/>
    </source>
</evidence>
<dbReference type="InterPro" id="IPR000477">
    <property type="entry name" value="RT_dom"/>
</dbReference>
<dbReference type="InterPro" id="IPR051083">
    <property type="entry name" value="GrpII_Intron_Splice-Mob/Def"/>
</dbReference>
<comment type="similarity">
    <text evidence="8">Belongs to the bacterial reverse transcriptase family.</text>
</comment>
<keyword evidence="5" id="KW-0460">Magnesium</keyword>
<keyword evidence="12" id="KW-1185">Reference proteome</keyword>
<reference evidence="11 12" key="1">
    <citation type="journal article" date="2022" name="Mar. Drugs">
        <title>Bioassay-Guided Fractionation Leads to the Detection of Cholic Acid Generated by the Rare Thalassomonas sp.</title>
        <authorList>
            <person name="Pheiffer F."/>
            <person name="Schneider Y.K."/>
            <person name="Hansen E.H."/>
            <person name="Andersen J.H."/>
            <person name="Isaksson J."/>
            <person name="Busche T."/>
            <person name="R C."/>
            <person name="Kalinowski J."/>
            <person name="Zyl L.V."/>
            <person name="Trindade M."/>
        </authorList>
    </citation>
    <scope>NUCLEOTIDE SEQUENCE [LARGE SCALE GENOMIC DNA]</scope>
    <source>
        <strain evidence="11 12">A5K-61T</strain>
    </source>
</reference>
<dbReference type="Proteomes" id="UP001215231">
    <property type="component" value="Chromosome"/>
</dbReference>
<dbReference type="PANTHER" id="PTHR34047:SF7">
    <property type="entry name" value="RNA-DIRECTED DNA POLYMERASE"/>
    <property type="match status" value="1"/>
</dbReference>